<evidence type="ECO:0000313" key="9">
    <source>
        <dbReference type="Proteomes" id="UP000325755"/>
    </source>
</evidence>
<name>A0A5Q0BPY5_9GAMM</name>
<keyword evidence="4 5" id="KW-0963">Cytoplasm</keyword>
<dbReference type="InterPro" id="IPR003783">
    <property type="entry name" value="Regulatory_RecX"/>
</dbReference>
<keyword evidence="9" id="KW-1185">Reference proteome</keyword>
<proteinExistence type="inferred from homology"/>
<evidence type="ECO:0000256" key="2">
    <source>
        <dbReference type="ARBA" id="ARBA00009695"/>
    </source>
</evidence>
<dbReference type="KEGG" id="mmob:F6R98_18410"/>
<dbReference type="AlphaFoldDB" id="A0A5Q0BPY5"/>
<dbReference type="EMBL" id="CP044205">
    <property type="protein sequence ID" value="QFY44361.1"/>
    <property type="molecule type" value="Genomic_DNA"/>
</dbReference>
<dbReference type="InterPro" id="IPR036388">
    <property type="entry name" value="WH-like_DNA-bd_sf"/>
</dbReference>
<reference evidence="8 9" key="1">
    <citation type="submission" date="2019-09" db="EMBL/GenBank/DDBJ databases">
        <title>Ecophysiology of the spiral-shaped methanotroph Methylospira mobilis as revealed by the complete genome sequence.</title>
        <authorList>
            <person name="Oshkin I.Y."/>
            <person name="Dedysh S.N."/>
            <person name="Miroshnikov K."/>
            <person name="Danilova O.V."/>
            <person name="Hakobyan A."/>
            <person name="Liesack W."/>
        </authorList>
    </citation>
    <scope>NUCLEOTIDE SEQUENCE [LARGE SCALE GENOMIC DNA]</scope>
    <source>
        <strain evidence="8 9">Shm1</strain>
    </source>
</reference>
<dbReference type="GO" id="GO:0006282">
    <property type="term" value="P:regulation of DNA repair"/>
    <property type="evidence" value="ECO:0007669"/>
    <property type="project" value="UniProtKB-UniRule"/>
</dbReference>
<dbReference type="PANTHER" id="PTHR33602:SF1">
    <property type="entry name" value="REGULATORY PROTEIN RECX FAMILY PROTEIN"/>
    <property type="match status" value="1"/>
</dbReference>
<evidence type="ECO:0000256" key="5">
    <source>
        <dbReference type="HAMAP-Rule" id="MF_01114"/>
    </source>
</evidence>
<evidence type="ECO:0000256" key="1">
    <source>
        <dbReference type="ARBA" id="ARBA00004496"/>
    </source>
</evidence>
<dbReference type="Pfam" id="PF21982">
    <property type="entry name" value="RecX_HTH1"/>
    <property type="match status" value="1"/>
</dbReference>
<comment type="similarity">
    <text evidence="2 5">Belongs to the RecX family.</text>
</comment>
<dbReference type="Gene3D" id="1.10.10.10">
    <property type="entry name" value="Winged helix-like DNA-binding domain superfamily/Winged helix DNA-binding domain"/>
    <property type="match status" value="3"/>
</dbReference>
<dbReference type="HAMAP" id="MF_01114">
    <property type="entry name" value="RecX"/>
    <property type="match status" value="1"/>
</dbReference>
<sequence>MSEADPRVQARATAVALLARREHSRAELLRKLKSKGHDETVSSQVIDELGGADWQNDERFVSDFVRSRTNRGWGPQRILFALRERGIAGSLLKSCLQHQDFDLRIFETYTRKYGSGAPATTREAGACARFLAQRGYTQEQIRKLFKQLALSAFDTIDELSEHE</sequence>
<evidence type="ECO:0000259" key="7">
    <source>
        <dbReference type="Pfam" id="PF21982"/>
    </source>
</evidence>
<dbReference type="GO" id="GO:0005737">
    <property type="term" value="C:cytoplasm"/>
    <property type="evidence" value="ECO:0007669"/>
    <property type="project" value="UniProtKB-SubCell"/>
</dbReference>
<dbReference type="PANTHER" id="PTHR33602">
    <property type="entry name" value="REGULATORY PROTEIN RECX FAMILY PROTEIN"/>
    <property type="match status" value="1"/>
</dbReference>
<comment type="function">
    <text evidence="5">Modulates RecA activity.</text>
</comment>
<dbReference type="OrthoDB" id="7066780at2"/>
<dbReference type="InParanoid" id="A0A5Q0BPY5"/>
<dbReference type="InterPro" id="IPR053926">
    <property type="entry name" value="RecX_HTH_1st"/>
</dbReference>
<dbReference type="Proteomes" id="UP000325755">
    <property type="component" value="Chromosome"/>
</dbReference>
<organism evidence="8 9">
    <name type="scientific">Candidatus Methylospira mobilis</name>
    <dbReference type="NCBI Taxonomy" id="1808979"/>
    <lineage>
        <taxon>Bacteria</taxon>
        <taxon>Pseudomonadati</taxon>
        <taxon>Pseudomonadota</taxon>
        <taxon>Gammaproteobacteria</taxon>
        <taxon>Methylococcales</taxon>
        <taxon>Methylococcaceae</taxon>
        <taxon>Candidatus Methylospira</taxon>
    </lineage>
</organism>
<protein>
    <recommendedName>
        <fullName evidence="3 5">Regulatory protein RecX</fullName>
    </recommendedName>
</protein>
<feature type="domain" description="RecX first three-helical" evidence="7">
    <location>
        <begin position="10"/>
        <end position="49"/>
    </location>
</feature>
<evidence type="ECO:0000256" key="4">
    <source>
        <dbReference type="ARBA" id="ARBA00022490"/>
    </source>
</evidence>
<evidence type="ECO:0000256" key="3">
    <source>
        <dbReference type="ARBA" id="ARBA00018111"/>
    </source>
</evidence>
<feature type="domain" description="RecX second three-helical" evidence="6">
    <location>
        <begin position="56"/>
        <end position="91"/>
    </location>
</feature>
<dbReference type="FunCoup" id="A0A5Q0BPY5">
    <property type="interactions" value="69"/>
</dbReference>
<evidence type="ECO:0000259" key="6">
    <source>
        <dbReference type="Pfam" id="PF02631"/>
    </source>
</evidence>
<evidence type="ECO:0000313" key="8">
    <source>
        <dbReference type="EMBL" id="QFY44361.1"/>
    </source>
</evidence>
<dbReference type="Pfam" id="PF02631">
    <property type="entry name" value="RecX_HTH2"/>
    <property type="match status" value="1"/>
</dbReference>
<gene>
    <name evidence="5" type="primary">recX</name>
    <name evidence="8" type="ORF">F6R98_18410</name>
</gene>
<dbReference type="InterPro" id="IPR053924">
    <property type="entry name" value="RecX_HTH_2nd"/>
</dbReference>
<dbReference type="RefSeq" id="WP_153250326.1">
    <property type="nucleotide sequence ID" value="NZ_CP044205.1"/>
</dbReference>
<comment type="subcellular location">
    <subcellularLocation>
        <location evidence="1 5">Cytoplasm</location>
    </subcellularLocation>
</comment>
<accession>A0A5Q0BPY5</accession>